<dbReference type="Proteomes" id="UP000039865">
    <property type="component" value="Unassembled WGS sequence"/>
</dbReference>
<dbReference type="InterPro" id="IPR002711">
    <property type="entry name" value="HNH"/>
</dbReference>
<dbReference type="GO" id="GO:0008270">
    <property type="term" value="F:zinc ion binding"/>
    <property type="evidence" value="ECO:0007669"/>
    <property type="project" value="InterPro"/>
</dbReference>
<feature type="domain" description="HNH" evidence="1">
    <location>
        <begin position="93"/>
        <end position="121"/>
    </location>
</feature>
<accession>A0A078ATE7</accession>
<dbReference type="Pfam" id="PF01844">
    <property type="entry name" value="HNH"/>
    <property type="match status" value="1"/>
</dbReference>
<dbReference type="OrthoDB" id="1883054at2759"/>
<dbReference type="EMBL" id="CCKQ01013787">
    <property type="protein sequence ID" value="CDW85494.1"/>
    <property type="molecule type" value="Genomic_DNA"/>
</dbReference>
<keyword evidence="3" id="KW-1185">Reference proteome</keyword>
<keyword evidence="2" id="KW-0540">Nuclease</keyword>
<dbReference type="InParanoid" id="A0A078ATE7"/>
<dbReference type="AlphaFoldDB" id="A0A078ATE7"/>
<gene>
    <name evidence="2" type="primary">Contig17157.g18282</name>
    <name evidence="2" type="ORF">STYLEM_14572</name>
</gene>
<dbReference type="CDD" id="cd00085">
    <property type="entry name" value="HNHc"/>
    <property type="match status" value="1"/>
</dbReference>
<organism evidence="2 3">
    <name type="scientific">Stylonychia lemnae</name>
    <name type="common">Ciliate</name>
    <dbReference type="NCBI Taxonomy" id="5949"/>
    <lineage>
        <taxon>Eukaryota</taxon>
        <taxon>Sar</taxon>
        <taxon>Alveolata</taxon>
        <taxon>Ciliophora</taxon>
        <taxon>Intramacronucleata</taxon>
        <taxon>Spirotrichea</taxon>
        <taxon>Stichotrichia</taxon>
        <taxon>Sporadotrichida</taxon>
        <taxon>Oxytrichidae</taxon>
        <taxon>Stylonychinae</taxon>
        <taxon>Stylonychia</taxon>
    </lineage>
</organism>
<reference evidence="2 3" key="1">
    <citation type="submission" date="2014-06" db="EMBL/GenBank/DDBJ databases">
        <authorList>
            <person name="Swart Estienne"/>
        </authorList>
    </citation>
    <scope>NUCLEOTIDE SEQUENCE [LARGE SCALE GENOMIC DNA]</scope>
    <source>
        <strain evidence="2 3">130c</strain>
    </source>
</reference>
<proteinExistence type="predicted"/>
<evidence type="ECO:0000313" key="2">
    <source>
        <dbReference type="EMBL" id="CDW85494.1"/>
    </source>
</evidence>
<dbReference type="PANTHER" id="PTHR33427:SF1">
    <property type="entry name" value="F6A14.21 PROTEIN"/>
    <property type="match status" value="1"/>
</dbReference>
<dbReference type="InterPro" id="IPR003615">
    <property type="entry name" value="HNH_nuc"/>
</dbReference>
<name>A0A078ATE7_STYLE</name>
<sequence>MDQSQSQGQQEPYIKPAAVPQPTLNGLYNQINDAVFDKDTRKFIEDEKANNRIFTKAQKDICWGNSAMIPLRDPKRWRLDPIGNPVFYTLRGCHGALCHEYDHIIPFSKGGKTSVHNCQILQTKVNKFKSNKVGISLEELKKSSKPIKLSHRDMDMIEYSIMGNIQRYDMKTGEAKEVEQQLF</sequence>
<dbReference type="OMA" id="LAREECW"/>
<dbReference type="GO" id="GO:0003676">
    <property type="term" value="F:nucleic acid binding"/>
    <property type="evidence" value="ECO:0007669"/>
    <property type="project" value="InterPro"/>
</dbReference>
<evidence type="ECO:0000313" key="3">
    <source>
        <dbReference type="Proteomes" id="UP000039865"/>
    </source>
</evidence>
<keyword evidence="2" id="KW-0378">Hydrolase</keyword>
<protein>
    <submittedName>
        <fullName evidence="2">Hnh endonuclease family protein</fullName>
    </submittedName>
</protein>
<evidence type="ECO:0000259" key="1">
    <source>
        <dbReference type="Pfam" id="PF01844"/>
    </source>
</evidence>
<dbReference type="GO" id="GO:0004519">
    <property type="term" value="F:endonuclease activity"/>
    <property type="evidence" value="ECO:0007669"/>
    <property type="project" value="UniProtKB-KW"/>
</dbReference>
<dbReference type="Gene3D" id="1.10.30.50">
    <property type="match status" value="1"/>
</dbReference>
<keyword evidence="2" id="KW-0255">Endonuclease</keyword>
<dbReference type="PANTHER" id="PTHR33427">
    <property type="entry name" value="HNH ENDONUCLEASE"/>
    <property type="match status" value="1"/>
</dbReference>